<evidence type="ECO:0008006" key="3">
    <source>
        <dbReference type="Google" id="ProtNLM"/>
    </source>
</evidence>
<proteinExistence type="predicted"/>
<sequence>MSNCQNCGAALPPNNSVCTYCETRNFVDFNSYEKVGAQTQMSQRKCSLCKSIMETIDVGATSKSLQIEKCNACHSLFFDNGEVELMLEMYGKDPLSINRQRLQNLCELAVESGDRKAYIPCPVCQQLMNKQLFGAKSAVVVDICHDHGLFFEPGEIRHLIEWKRAGGKILDENVKASTPKQKIKRTPSSHEFDMSNQRYERNGGFLGSAIEMFIDIFN</sequence>
<accession>A0ABY7VUT8</accession>
<gene>
    <name evidence="1" type="ORF">PQO03_03725</name>
</gene>
<evidence type="ECO:0000313" key="1">
    <source>
        <dbReference type="EMBL" id="WDE97064.1"/>
    </source>
</evidence>
<name>A0ABY7VUT8_9BACT</name>
<dbReference type="RefSeq" id="WP_274151221.1">
    <property type="nucleotide sequence ID" value="NZ_CP117811.1"/>
</dbReference>
<evidence type="ECO:0000313" key="2">
    <source>
        <dbReference type="Proteomes" id="UP001214250"/>
    </source>
</evidence>
<dbReference type="Proteomes" id="UP001214250">
    <property type="component" value="Chromosome 1"/>
</dbReference>
<protein>
    <recommendedName>
        <fullName evidence="3">Transcription factor zinc-finger domain-containing protein</fullName>
    </recommendedName>
</protein>
<organism evidence="1 2">
    <name type="scientific">Lentisphaera profundi</name>
    <dbReference type="NCBI Taxonomy" id="1658616"/>
    <lineage>
        <taxon>Bacteria</taxon>
        <taxon>Pseudomonadati</taxon>
        <taxon>Lentisphaerota</taxon>
        <taxon>Lentisphaeria</taxon>
        <taxon>Lentisphaerales</taxon>
        <taxon>Lentisphaeraceae</taxon>
        <taxon>Lentisphaera</taxon>
    </lineage>
</organism>
<dbReference type="EMBL" id="CP117811">
    <property type="protein sequence ID" value="WDE97064.1"/>
    <property type="molecule type" value="Genomic_DNA"/>
</dbReference>
<keyword evidence="2" id="KW-1185">Reference proteome</keyword>
<reference evidence="1 2" key="1">
    <citation type="submission" date="2023-02" db="EMBL/GenBank/DDBJ databases">
        <title>Genome sequence of Lentisphaera profundi SAORIC-696.</title>
        <authorList>
            <person name="Kim e."/>
            <person name="Cho J.-C."/>
            <person name="Choi A."/>
            <person name="Kang I."/>
        </authorList>
    </citation>
    <scope>NUCLEOTIDE SEQUENCE [LARGE SCALE GENOMIC DNA]</scope>
    <source>
        <strain evidence="1 2">SAORIC-696</strain>
    </source>
</reference>